<dbReference type="GO" id="GO:0008360">
    <property type="term" value="P:regulation of cell shape"/>
    <property type="evidence" value="ECO:0007669"/>
    <property type="project" value="UniProtKB-KW"/>
</dbReference>
<dbReference type="RefSeq" id="WP_115585569.1">
    <property type="nucleotide sequence ID" value="NZ_CP025544.1"/>
</dbReference>
<keyword evidence="9" id="KW-0133">Cell shape</keyword>
<proteinExistence type="predicted"/>
<evidence type="ECO:0000256" key="14">
    <source>
        <dbReference type="ARBA" id="ARBA00023316"/>
    </source>
</evidence>
<gene>
    <name evidence="19" type="ORF">C0J27_02225</name>
</gene>
<keyword evidence="12" id="KW-0472">Membrane</keyword>
<keyword evidence="5" id="KW-0328">Glycosyltransferase</keyword>
<dbReference type="GO" id="GO:0016020">
    <property type="term" value="C:membrane"/>
    <property type="evidence" value="ECO:0007669"/>
    <property type="project" value="UniProtKB-SubCell"/>
</dbReference>
<evidence type="ECO:0000259" key="18">
    <source>
        <dbReference type="Pfam" id="PF00912"/>
    </source>
</evidence>
<dbReference type="SUPFAM" id="SSF53955">
    <property type="entry name" value="Lysozyme-like"/>
    <property type="match status" value="1"/>
</dbReference>
<dbReference type="InterPro" id="IPR023346">
    <property type="entry name" value="Lysozyme-like_dom_sf"/>
</dbReference>
<dbReference type="NCBIfam" id="TIGR02074">
    <property type="entry name" value="PBP_1a_fam"/>
    <property type="match status" value="1"/>
</dbReference>
<organism evidence="19 20">
    <name type="scientific">Candidatus Chromulinivorax destructor</name>
    <dbReference type="NCBI Taxonomy" id="2066483"/>
    <lineage>
        <taxon>Bacteria</taxon>
        <taxon>Candidatus Babelota</taxon>
        <taxon>Candidatus Babeliae</taxon>
        <taxon>Candidatus Babeliales</taxon>
        <taxon>Candidatus Chromulinivoraceae</taxon>
        <taxon>Candidatus Chromulinivorax</taxon>
    </lineage>
</organism>
<evidence type="ECO:0000256" key="16">
    <source>
        <dbReference type="ARBA" id="ARBA00049902"/>
    </source>
</evidence>
<keyword evidence="14" id="KW-0961">Cell wall biogenesis/degradation</keyword>
<keyword evidence="11" id="KW-1133">Transmembrane helix</keyword>
<dbReference type="AlphaFoldDB" id="A0A345ZB87"/>
<keyword evidence="10" id="KW-0573">Peptidoglycan synthesis</keyword>
<dbReference type="GO" id="GO:0004180">
    <property type="term" value="F:carboxypeptidase activity"/>
    <property type="evidence" value="ECO:0007669"/>
    <property type="project" value="UniProtKB-KW"/>
</dbReference>
<comment type="pathway">
    <text evidence="2">Cell wall biogenesis; peptidoglycan biosynthesis.</text>
</comment>
<keyword evidence="3" id="KW-0121">Carboxypeptidase</keyword>
<dbReference type="GO" id="GO:0006508">
    <property type="term" value="P:proteolysis"/>
    <property type="evidence" value="ECO:0007669"/>
    <property type="project" value="UniProtKB-KW"/>
</dbReference>
<evidence type="ECO:0000256" key="3">
    <source>
        <dbReference type="ARBA" id="ARBA00022645"/>
    </source>
</evidence>
<dbReference type="Proteomes" id="UP000254834">
    <property type="component" value="Chromosome"/>
</dbReference>
<dbReference type="InterPro" id="IPR001264">
    <property type="entry name" value="Glyco_trans_51"/>
</dbReference>
<feature type="domain" description="Penicillin-binding protein transpeptidase" evidence="17">
    <location>
        <begin position="324"/>
        <end position="545"/>
    </location>
</feature>
<feature type="domain" description="Glycosyl transferase family 51" evidence="18">
    <location>
        <begin position="59"/>
        <end position="230"/>
    </location>
</feature>
<dbReference type="PANTHER" id="PTHR32282:SF27">
    <property type="entry name" value="PENICILLIN-BINDING PROTEIN 1A"/>
    <property type="match status" value="1"/>
</dbReference>
<dbReference type="GO" id="GO:0009252">
    <property type="term" value="P:peptidoglycan biosynthetic process"/>
    <property type="evidence" value="ECO:0007669"/>
    <property type="project" value="UniProtKB-KW"/>
</dbReference>
<keyword evidence="7" id="KW-0812">Transmembrane</keyword>
<dbReference type="InterPro" id="IPR012338">
    <property type="entry name" value="Beta-lactam/transpept-like"/>
</dbReference>
<evidence type="ECO:0000256" key="13">
    <source>
        <dbReference type="ARBA" id="ARBA00023268"/>
    </source>
</evidence>
<dbReference type="OrthoDB" id="9766909at2"/>
<dbReference type="EMBL" id="CP025544">
    <property type="protein sequence ID" value="AXK60554.1"/>
    <property type="molecule type" value="Genomic_DNA"/>
</dbReference>
<name>A0A345ZB87_9BACT</name>
<keyword evidence="6" id="KW-0808">Transferase</keyword>
<dbReference type="GO" id="GO:0071555">
    <property type="term" value="P:cell wall organization"/>
    <property type="evidence" value="ECO:0007669"/>
    <property type="project" value="UniProtKB-KW"/>
</dbReference>
<evidence type="ECO:0000256" key="7">
    <source>
        <dbReference type="ARBA" id="ARBA00022692"/>
    </source>
</evidence>
<accession>A0A345ZB87</accession>
<dbReference type="EC" id="2.4.99.28" evidence="15"/>
<evidence type="ECO:0000256" key="4">
    <source>
        <dbReference type="ARBA" id="ARBA00022670"/>
    </source>
</evidence>
<keyword evidence="8" id="KW-0378">Hydrolase</keyword>
<dbReference type="Pfam" id="PF00912">
    <property type="entry name" value="Transgly"/>
    <property type="match status" value="1"/>
</dbReference>
<evidence type="ECO:0000256" key="6">
    <source>
        <dbReference type="ARBA" id="ARBA00022679"/>
    </source>
</evidence>
<dbReference type="SUPFAM" id="SSF56601">
    <property type="entry name" value="beta-lactamase/transpeptidase-like"/>
    <property type="match status" value="1"/>
</dbReference>
<evidence type="ECO:0000313" key="20">
    <source>
        <dbReference type="Proteomes" id="UP000254834"/>
    </source>
</evidence>
<dbReference type="GO" id="GO:0030288">
    <property type="term" value="C:outer membrane-bounded periplasmic space"/>
    <property type="evidence" value="ECO:0007669"/>
    <property type="project" value="TreeGrafter"/>
</dbReference>
<evidence type="ECO:0000256" key="10">
    <source>
        <dbReference type="ARBA" id="ARBA00022984"/>
    </source>
</evidence>
<protein>
    <recommendedName>
        <fullName evidence="15">peptidoglycan glycosyltransferase</fullName>
        <ecNumber evidence="15">2.4.99.28</ecNumber>
    </recommendedName>
</protein>
<dbReference type="GO" id="GO:0008658">
    <property type="term" value="F:penicillin binding"/>
    <property type="evidence" value="ECO:0007669"/>
    <property type="project" value="InterPro"/>
</dbReference>
<sequence>MLIQSVAKKLLISGILFFACCAGAFVFMMHSRSVDFSILENYNPGQPSILLDDQGRQWGKFQLDRRKFVPLENMPQSLLDAFIATEDHAFYHHHGLSLRGILRSVFVNVYYGKKAQGASTITQQLVRLLFFDAKKTFIRKVKEQLFALLVECQFTKDQILETYLNHVYFGHGIYGVQAASQRFWNKNVADLTLDQAAVLAGMVRAPVYYSPIVSPLPAQRRRNTVLKIMQRRKFITQEMSEQAQQVELEVVDAEVDMIAPHLKEMIRLYLEELVGKQQLYSGGLIIQTTMNYDIQKAAEKAFSDKVAALKIQLSRSVDGALLSITPGTGEIKALIGGYDFKTSKFNRAIQAKRQMGSIFKPLVYAAALEQGMSLIDTEIDEPIEIKQGNQIWKPQNNTNQFIGISTLARALSYSNNMVAIKTLLKIGVDKPIELAQRCHISSVMHRYPSLALGSLDITLLQAVGAFNVFANNGIYTQPHYIRWVKNKLGVKIIKIDAVQERVMDCAVSSQILKVLTVGIHRLKSSIGQNWFGGDAAGKTGTTNDSRTCWFCGCTPDLTTGIYIGDDGNKSLGQKIYGSKTSFPIWFNLHKEIQLAPKKFYYDPSLHEVLVNWKTGVICNDKNNPEVVSLLI</sequence>
<comment type="catalytic activity">
    <reaction evidence="16">
        <text>[GlcNAc-(1-&gt;4)-Mur2Ac(oyl-L-Ala-gamma-D-Glu-L-Lys-D-Ala-D-Ala)](n)-di-trans,octa-cis-undecaprenyl diphosphate + beta-D-GlcNAc-(1-&gt;4)-Mur2Ac(oyl-L-Ala-gamma-D-Glu-L-Lys-D-Ala-D-Ala)-di-trans,octa-cis-undecaprenyl diphosphate = [GlcNAc-(1-&gt;4)-Mur2Ac(oyl-L-Ala-gamma-D-Glu-L-Lys-D-Ala-D-Ala)](n+1)-di-trans,octa-cis-undecaprenyl diphosphate + di-trans,octa-cis-undecaprenyl diphosphate + H(+)</text>
        <dbReference type="Rhea" id="RHEA:23708"/>
        <dbReference type="Rhea" id="RHEA-COMP:9602"/>
        <dbReference type="Rhea" id="RHEA-COMP:9603"/>
        <dbReference type="ChEBI" id="CHEBI:15378"/>
        <dbReference type="ChEBI" id="CHEBI:58405"/>
        <dbReference type="ChEBI" id="CHEBI:60033"/>
        <dbReference type="ChEBI" id="CHEBI:78435"/>
        <dbReference type="EC" id="2.4.99.28"/>
    </reaction>
</comment>
<keyword evidence="13" id="KW-0511">Multifunctional enzyme</keyword>
<dbReference type="FunFam" id="1.10.3810.10:FF:000003">
    <property type="entry name" value="Penicillin-binding protein 1a"/>
    <property type="match status" value="1"/>
</dbReference>
<keyword evidence="20" id="KW-1185">Reference proteome</keyword>
<dbReference type="Gene3D" id="3.40.710.10">
    <property type="entry name" value="DD-peptidase/beta-lactamase superfamily"/>
    <property type="match status" value="1"/>
</dbReference>
<evidence type="ECO:0000313" key="19">
    <source>
        <dbReference type="EMBL" id="AXK60554.1"/>
    </source>
</evidence>
<dbReference type="InterPro" id="IPR036950">
    <property type="entry name" value="PBP_transglycosylase"/>
</dbReference>
<dbReference type="GO" id="GO:0008955">
    <property type="term" value="F:peptidoglycan glycosyltransferase activity"/>
    <property type="evidence" value="ECO:0007669"/>
    <property type="project" value="UniProtKB-EC"/>
</dbReference>
<dbReference type="Pfam" id="PF00905">
    <property type="entry name" value="Transpeptidase"/>
    <property type="match status" value="1"/>
</dbReference>
<evidence type="ECO:0000256" key="5">
    <source>
        <dbReference type="ARBA" id="ARBA00022676"/>
    </source>
</evidence>
<evidence type="ECO:0000256" key="11">
    <source>
        <dbReference type="ARBA" id="ARBA00022989"/>
    </source>
</evidence>
<evidence type="ECO:0000256" key="9">
    <source>
        <dbReference type="ARBA" id="ARBA00022960"/>
    </source>
</evidence>
<reference evidence="19 20" key="1">
    <citation type="submission" date="2017-12" db="EMBL/GenBank/DDBJ databases">
        <title>Chromulinavorax destructans is a abundant pathogen of dominant heterotrophic picoflagllates.</title>
        <authorList>
            <person name="Deeg C.M."/>
            <person name="Zimmer M."/>
            <person name="Suttle C.A."/>
        </authorList>
    </citation>
    <scope>NUCLEOTIDE SEQUENCE [LARGE SCALE GENOMIC DNA]</scope>
    <source>
        <strain evidence="19 20">SeV1</strain>
    </source>
</reference>
<evidence type="ECO:0000256" key="15">
    <source>
        <dbReference type="ARBA" id="ARBA00044770"/>
    </source>
</evidence>
<dbReference type="KEGG" id="cdes:C0J27_02225"/>
<evidence type="ECO:0000256" key="1">
    <source>
        <dbReference type="ARBA" id="ARBA00004370"/>
    </source>
</evidence>
<dbReference type="InterPro" id="IPR001460">
    <property type="entry name" value="PCN-bd_Tpept"/>
</dbReference>
<keyword evidence="4" id="KW-0645">Protease</keyword>
<dbReference type="InterPro" id="IPR050396">
    <property type="entry name" value="Glycosyltr_51/Transpeptidase"/>
</dbReference>
<comment type="subcellular location">
    <subcellularLocation>
        <location evidence="1">Membrane</location>
    </subcellularLocation>
</comment>
<dbReference type="PANTHER" id="PTHR32282">
    <property type="entry name" value="BINDING PROTEIN TRANSPEPTIDASE, PUTATIVE-RELATED"/>
    <property type="match status" value="1"/>
</dbReference>
<evidence type="ECO:0000256" key="2">
    <source>
        <dbReference type="ARBA" id="ARBA00004752"/>
    </source>
</evidence>
<evidence type="ECO:0000256" key="8">
    <source>
        <dbReference type="ARBA" id="ARBA00022801"/>
    </source>
</evidence>
<evidence type="ECO:0000259" key="17">
    <source>
        <dbReference type="Pfam" id="PF00905"/>
    </source>
</evidence>
<evidence type="ECO:0000256" key="12">
    <source>
        <dbReference type="ARBA" id="ARBA00023136"/>
    </source>
</evidence>
<dbReference type="Gene3D" id="1.10.3810.10">
    <property type="entry name" value="Biosynthetic peptidoglycan transglycosylase-like"/>
    <property type="match status" value="1"/>
</dbReference>